<reference evidence="3 4" key="1">
    <citation type="submission" date="2019-09" db="EMBL/GenBank/DDBJ databases">
        <title>Bird 10,000 Genomes (B10K) Project - Family phase.</title>
        <authorList>
            <person name="Zhang G."/>
        </authorList>
    </citation>
    <scope>NUCLEOTIDE SEQUENCE [LARGE SCALE GENOMIC DNA]</scope>
    <source>
        <strain evidence="3">B10K-DU-001-28</strain>
        <tissue evidence="3">Muscle</tissue>
    </source>
</reference>
<sequence length="82" mass="9231">PLPSGGAEGAGPLLQLREEQQQLELGRRREQLREAQQRLQEVALEAQQAQLKRLRQTSERYWEQLGALGGTGSNWGHWEGLG</sequence>
<proteinExistence type="predicted"/>
<comment type="caution">
    <text evidence="3">The sequence shown here is derived from an EMBL/GenBank/DDBJ whole genome shotgun (WGS) entry which is preliminary data.</text>
</comment>
<feature type="domain" description="Phospholipase C-beta C-terminal" evidence="2">
    <location>
        <begin position="13"/>
        <end position="60"/>
    </location>
</feature>
<organism evidence="3 4">
    <name type="scientific">Pachycephala philippinensis</name>
    <name type="common">yellow-belllied whistler</name>
    <dbReference type="NCBI Taxonomy" id="449367"/>
    <lineage>
        <taxon>Eukaryota</taxon>
        <taxon>Metazoa</taxon>
        <taxon>Chordata</taxon>
        <taxon>Craniata</taxon>
        <taxon>Vertebrata</taxon>
        <taxon>Euteleostomi</taxon>
        <taxon>Archelosauria</taxon>
        <taxon>Archosauria</taxon>
        <taxon>Dinosauria</taxon>
        <taxon>Saurischia</taxon>
        <taxon>Theropoda</taxon>
        <taxon>Coelurosauria</taxon>
        <taxon>Aves</taxon>
        <taxon>Neognathae</taxon>
        <taxon>Neoaves</taxon>
        <taxon>Telluraves</taxon>
        <taxon>Australaves</taxon>
        <taxon>Passeriformes</taxon>
        <taxon>Corvoidea</taxon>
        <taxon>Pachycephalidae</taxon>
        <taxon>Pachycephala</taxon>
    </lineage>
</organism>
<evidence type="ECO:0000256" key="1">
    <source>
        <dbReference type="SAM" id="Coils"/>
    </source>
</evidence>
<dbReference type="Proteomes" id="UP000570547">
    <property type="component" value="Unassembled WGS sequence"/>
</dbReference>
<dbReference type="EMBL" id="VWZT01010488">
    <property type="protein sequence ID" value="NXI01278.1"/>
    <property type="molecule type" value="Genomic_DNA"/>
</dbReference>
<keyword evidence="1" id="KW-0175">Coiled coil</keyword>
<dbReference type="GO" id="GO:0005509">
    <property type="term" value="F:calcium ion binding"/>
    <property type="evidence" value="ECO:0007669"/>
    <property type="project" value="InterPro"/>
</dbReference>
<evidence type="ECO:0000259" key="2">
    <source>
        <dbReference type="Pfam" id="PF08703"/>
    </source>
</evidence>
<dbReference type="SUPFAM" id="SSF69989">
    <property type="entry name" value="C-terminal domain of PLC-beta"/>
    <property type="match status" value="1"/>
</dbReference>
<dbReference type="AlphaFoldDB" id="A0A7K9PPG7"/>
<dbReference type="InterPro" id="IPR014815">
    <property type="entry name" value="PLC-beta_C"/>
</dbReference>
<feature type="coiled-coil region" evidence="1">
    <location>
        <begin position="18"/>
        <end position="52"/>
    </location>
</feature>
<feature type="non-terminal residue" evidence="3">
    <location>
        <position position="1"/>
    </location>
</feature>
<dbReference type="Pfam" id="PF08703">
    <property type="entry name" value="PLC-beta_C"/>
    <property type="match status" value="1"/>
</dbReference>
<accession>A0A7K9PPG7</accession>
<dbReference type="Gene3D" id="1.20.1230.10">
    <property type="entry name" value="Phospholipase C beta, distal C-terminal domain"/>
    <property type="match status" value="1"/>
</dbReference>
<gene>
    <name evidence="3" type="primary">Plcb3</name>
    <name evidence="3" type="ORF">PACPHI_R14652</name>
</gene>
<dbReference type="InterPro" id="IPR042531">
    <property type="entry name" value="PLC-beta_C_sf"/>
</dbReference>
<dbReference type="GO" id="GO:0016042">
    <property type="term" value="P:lipid catabolic process"/>
    <property type="evidence" value="ECO:0007669"/>
    <property type="project" value="InterPro"/>
</dbReference>
<evidence type="ECO:0000313" key="4">
    <source>
        <dbReference type="Proteomes" id="UP000570547"/>
    </source>
</evidence>
<feature type="non-terminal residue" evidence="3">
    <location>
        <position position="82"/>
    </location>
</feature>
<evidence type="ECO:0000313" key="3">
    <source>
        <dbReference type="EMBL" id="NXI01278.1"/>
    </source>
</evidence>
<name>A0A7K9PPG7_9CORV</name>
<keyword evidence="4" id="KW-1185">Reference proteome</keyword>
<protein>
    <submittedName>
        <fullName evidence="3">PLCB3 phosphodiesterase</fullName>
    </submittedName>
</protein>
<dbReference type="GO" id="GO:0004435">
    <property type="term" value="F:phosphatidylinositol-4,5-bisphosphate phospholipase C activity"/>
    <property type="evidence" value="ECO:0007669"/>
    <property type="project" value="InterPro"/>
</dbReference>